<organism evidence="5 6">
    <name type="scientific">Massilia suwonensis</name>
    <dbReference type="NCBI Taxonomy" id="648895"/>
    <lineage>
        <taxon>Bacteria</taxon>
        <taxon>Pseudomonadati</taxon>
        <taxon>Pseudomonadota</taxon>
        <taxon>Betaproteobacteria</taxon>
        <taxon>Burkholderiales</taxon>
        <taxon>Oxalobacteraceae</taxon>
        <taxon>Telluria group</taxon>
        <taxon>Massilia</taxon>
    </lineage>
</organism>
<evidence type="ECO:0000313" key="6">
    <source>
        <dbReference type="Proteomes" id="UP001596101"/>
    </source>
</evidence>
<name>A0ABW0MG86_9BURK</name>
<feature type="domain" description="Beta-lactamase-related" evidence="4">
    <location>
        <begin position="26"/>
        <end position="361"/>
    </location>
</feature>
<dbReference type="GO" id="GO:0016787">
    <property type="term" value="F:hydrolase activity"/>
    <property type="evidence" value="ECO:0007669"/>
    <property type="project" value="UniProtKB-KW"/>
</dbReference>
<evidence type="ECO:0000256" key="1">
    <source>
        <dbReference type="ARBA" id="ARBA00004370"/>
    </source>
</evidence>
<accession>A0ABW0MG86</accession>
<sequence>MLAAVCLLPIAASAQPDPTTELHAQFTRHLQQAGLPGAVWTVVTPEAGIVTGAAGLSNAETKAGMTPANRVHVGSVAKTVLAMGVLRLVTAGQLSLDTDVATLLPALRFDNPWQATDPIRIRHLLAHTAGLENFRFYQVFSLRAQADTPLDQALGRNSLTVHTRPGARYVYSSTGYHLLGMVIEAVTHRRYEAWLDAELLRPLAMHDSSFAFSTQAGPGADPRLAMGHFENHVAYPAIPVFARPATQFATTAADMGRMARFLMADGTIAGQPFIAPNLMAALSGARDTDAEWAGLQGAHGLALSVRDRHGVIGDCHPGTTIGFQAMLCLYPREGKAFFVAVNADVENADYERFNTLLLDALQLQAARKQASGSPPPADIAGWEGMYVPAWHAVTRLAWIDTVFNVVDVRWDGKRLQLVPFQGKPASLQPAGGMLFQAEGRIAPSHVLLTTDGDRMLSDGLRNYRQVPLATLLWLWTSAALGAAGLLTILFRGGWLLIRGRLRKSSTLALPLAGVLMLFAPIPFFFTQSFMQLGDLTIASGLLAFASIALPCAIAYGLLRLPSRARSLAHPAFDCAALLAAAQWMIVLGAWGMLPFLMWR</sequence>
<comment type="caution">
    <text evidence="5">The sequence shown here is derived from an EMBL/GenBank/DDBJ whole genome shotgun (WGS) entry which is preliminary data.</text>
</comment>
<keyword evidence="3" id="KW-1133">Transmembrane helix</keyword>
<feature type="transmembrane region" description="Helical" evidence="3">
    <location>
        <begin position="570"/>
        <end position="593"/>
    </location>
</feature>
<dbReference type="SUPFAM" id="SSF56601">
    <property type="entry name" value="beta-lactamase/transpeptidase-like"/>
    <property type="match status" value="1"/>
</dbReference>
<dbReference type="InterPro" id="IPR050491">
    <property type="entry name" value="AmpC-like"/>
</dbReference>
<proteinExistence type="predicted"/>
<evidence type="ECO:0000256" key="3">
    <source>
        <dbReference type="SAM" id="Phobius"/>
    </source>
</evidence>
<comment type="subcellular location">
    <subcellularLocation>
        <location evidence="1">Membrane</location>
    </subcellularLocation>
</comment>
<keyword evidence="5" id="KW-0378">Hydrolase</keyword>
<dbReference type="InterPro" id="IPR001466">
    <property type="entry name" value="Beta-lactam-related"/>
</dbReference>
<evidence type="ECO:0000256" key="2">
    <source>
        <dbReference type="ARBA" id="ARBA00023136"/>
    </source>
</evidence>
<keyword evidence="2 3" id="KW-0472">Membrane</keyword>
<keyword evidence="3" id="KW-0812">Transmembrane</keyword>
<evidence type="ECO:0000313" key="5">
    <source>
        <dbReference type="EMBL" id="MFC5477239.1"/>
    </source>
</evidence>
<dbReference type="PANTHER" id="PTHR46825">
    <property type="entry name" value="D-ALANYL-D-ALANINE-CARBOXYPEPTIDASE/ENDOPEPTIDASE AMPH"/>
    <property type="match status" value="1"/>
</dbReference>
<evidence type="ECO:0000259" key="4">
    <source>
        <dbReference type="Pfam" id="PF00144"/>
    </source>
</evidence>
<gene>
    <name evidence="5" type="ORF">ACFPQ5_03490</name>
</gene>
<dbReference type="Pfam" id="PF00144">
    <property type="entry name" value="Beta-lactamase"/>
    <property type="match status" value="1"/>
</dbReference>
<protein>
    <submittedName>
        <fullName evidence="5">Serine hydrolase domain-containing protein</fullName>
        <ecNumber evidence="5">3.-.-.-</ecNumber>
    </submittedName>
</protein>
<dbReference type="Gene3D" id="3.40.710.10">
    <property type="entry name" value="DD-peptidase/beta-lactamase superfamily"/>
    <property type="match status" value="1"/>
</dbReference>
<keyword evidence="6" id="KW-1185">Reference proteome</keyword>
<dbReference type="Proteomes" id="UP001596101">
    <property type="component" value="Unassembled WGS sequence"/>
</dbReference>
<reference evidence="6" key="1">
    <citation type="journal article" date="2019" name="Int. J. Syst. Evol. Microbiol.">
        <title>The Global Catalogue of Microorganisms (GCM) 10K type strain sequencing project: providing services to taxonomists for standard genome sequencing and annotation.</title>
        <authorList>
            <consortium name="The Broad Institute Genomics Platform"/>
            <consortium name="The Broad Institute Genome Sequencing Center for Infectious Disease"/>
            <person name="Wu L."/>
            <person name="Ma J."/>
        </authorList>
    </citation>
    <scope>NUCLEOTIDE SEQUENCE [LARGE SCALE GENOMIC DNA]</scope>
    <source>
        <strain evidence="6">CCUG 43111</strain>
    </source>
</reference>
<feature type="transmembrane region" description="Helical" evidence="3">
    <location>
        <begin position="506"/>
        <end position="525"/>
    </location>
</feature>
<feature type="transmembrane region" description="Helical" evidence="3">
    <location>
        <begin position="537"/>
        <end position="558"/>
    </location>
</feature>
<feature type="transmembrane region" description="Helical" evidence="3">
    <location>
        <begin position="472"/>
        <end position="494"/>
    </location>
</feature>
<dbReference type="InterPro" id="IPR012338">
    <property type="entry name" value="Beta-lactam/transpept-like"/>
</dbReference>
<dbReference type="PANTHER" id="PTHR46825:SF11">
    <property type="entry name" value="PENICILLIN-BINDING PROTEIN 4"/>
    <property type="match status" value="1"/>
</dbReference>
<dbReference type="EC" id="3.-.-.-" evidence="5"/>
<dbReference type="EMBL" id="JBHSMR010000007">
    <property type="protein sequence ID" value="MFC5477239.1"/>
    <property type="molecule type" value="Genomic_DNA"/>
</dbReference>